<accession>A0AA39QL17</accession>
<protein>
    <submittedName>
        <fullName evidence="2">Kinase-like domain-containing protein</fullName>
    </submittedName>
</protein>
<dbReference type="SUPFAM" id="SSF56112">
    <property type="entry name" value="Protein kinase-like (PK-like)"/>
    <property type="match status" value="1"/>
</dbReference>
<dbReference type="GO" id="GO:0005524">
    <property type="term" value="F:ATP binding"/>
    <property type="evidence" value="ECO:0007669"/>
    <property type="project" value="InterPro"/>
</dbReference>
<reference evidence="2" key="1">
    <citation type="submission" date="2023-06" db="EMBL/GenBank/DDBJ databases">
        <authorList>
            <consortium name="Lawrence Berkeley National Laboratory"/>
            <person name="Ahrendt S."/>
            <person name="Sahu N."/>
            <person name="Indic B."/>
            <person name="Wong-Bajracharya J."/>
            <person name="Merenyi Z."/>
            <person name="Ke H.-M."/>
            <person name="Monk M."/>
            <person name="Kocsube S."/>
            <person name="Drula E."/>
            <person name="Lipzen A."/>
            <person name="Balint B."/>
            <person name="Henrissat B."/>
            <person name="Andreopoulos B."/>
            <person name="Martin F.M."/>
            <person name="Harder C.B."/>
            <person name="Rigling D."/>
            <person name="Ford K.L."/>
            <person name="Foster G.D."/>
            <person name="Pangilinan J."/>
            <person name="Papanicolaou A."/>
            <person name="Barry K."/>
            <person name="LaButti K."/>
            <person name="Viragh M."/>
            <person name="Koriabine M."/>
            <person name="Yan M."/>
            <person name="Riley R."/>
            <person name="Champramary S."/>
            <person name="Plett K.L."/>
            <person name="Tsai I.J."/>
            <person name="Slot J."/>
            <person name="Sipos G."/>
            <person name="Plett J."/>
            <person name="Nagy L.G."/>
            <person name="Grigoriev I.V."/>
        </authorList>
    </citation>
    <scope>NUCLEOTIDE SEQUENCE</scope>
    <source>
        <strain evidence="2">HWK02</strain>
    </source>
</reference>
<organism evidence="2 3">
    <name type="scientific">Armillaria luteobubalina</name>
    <dbReference type="NCBI Taxonomy" id="153913"/>
    <lineage>
        <taxon>Eukaryota</taxon>
        <taxon>Fungi</taxon>
        <taxon>Dikarya</taxon>
        <taxon>Basidiomycota</taxon>
        <taxon>Agaricomycotina</taxon>
        <taxon>Agaricomycetes</taxon>
        <taxon>Agaricomycetidae</taxon>
        <taxon>Agaricales</taxon>
        <taxon>Marasmiineae</taxon>
        <taxon>Physalacriaceae</taxon>
        <taxon>Armillaria</taxon>
    </lineage>
</organism>
<dbReference type="GO" id="GO:0004674">
    <property type="term" value="F:protein serine/threonine kinase activity"/>
    <property type="evidence" value="ECO:0007669"/>
    <property type="project" value="TreeGrafter"/>
</dbReference>
<keyword evidence="3" id="KW-1185">Reference proteome</keyword>
<dbReference type="InterPro" id="IPR001245">
    <property type="entry name" value="Ser-Thr/Tyr_kinase_cat_dom"/>
</dbReference>
<dbReference type="InterPro" id="IPR000719">
    <property type="entry name" value="Prot_kinase_dom"/>
</dbReference>
<evidence type="ECO:0000313" key="2">
    <source>
        <dbReference type="EMBL" id="KAK0503781.1"/>
    </source>
</evidence>
<dbReference type="Proteomes" id="UP001175228">
    <property type="component" value="Unassembled WGS sequence"/>
</dbReference>
<gene>
    <name evidence="2" type="ORF">EDD18DRAFT_1062985</name>
</gene>
<comment type="caution">
    <text evidence="2">The sequence shown here is derived from an EMBL/GenBank/DDBJ whole genome shotgun (WGS) entry which is preliminary data.</text>
</comment>
<dbReference type="InterPro" id="IPR011009">
    <property type="entry name" value="Kinase-like_dom_sf"/>
</dbReference>
<dbReference type="PROSITE" id="PS50011">
    <property type="entry name" value="PROTEIN_KINASE_DOM"/>
    <property type="match status" value="1"/>
</dbReference>
<dbReference type="PROSITE" id="PS00109">
    <property type="entry name" value="PROTEIN_KINASE_TYR"/>
    <property type="match status" value="1"/>
</dbReference>
<evidence type="ECO:0000313" key="3">
    <source>
        <dbReference type="Proteomes" id="UP001175228"/>
    </source>
</evidence>
<dbReference type="PANTHER" id="PTHR44329">
    <property type="entry name" value="SERINE/THREONINE-PROTEIN KINASE TNNI3K-RELATED"/>
    <property type="match status" value="1"/>
</dbReference>
<dbReference type="Gene3D" id="1.10.510.10">
    <property type="entry name" value="Transferase(Phosphotransferase) domain 1"/>
    <property type="match status" value="1"/>
</dbReference>
<evidence type="ECO:0000259" key="1">
    <source>
        <dbReference type="PROSITE" id="PS50011"/>
    </source>
</evidence>
<dbReference type="InterPro" id="IPR051681">
    <property type="entry name" value="Ser/Thr_Kinases-Pseudokinases"/>
</dbReference>
<proteinExistence type="predicted"/>
<keyword evidence="2" id="KW-0418">Kinase</keyword>
<dbReference type="Pfam" id="PF07714">
    <property type="entry name" value="PK_Tyr_Ser-Thr"/>
    <property type="match status" value="1"/>
</dbReference>
<sequence length="216" mass="24644">MFEPEVKAVRVSLCNLWAELHLKRSQDFCQEALVWRQLHHPNVLPFLGVNKTLFAPRYCLIAPWMENGNIMSYLQVHPDHNRYTSLVQVTEEMKYLHNLDPPIVHADIRGANILVTDDLHCCLADFGLSLFAGSQTLDSSSRGSIHWLAPEYMDPDLFDRSYSTARDIYAYGCTIVEIFTGKSPFSDIKHDVIIMRKVITGNRPSKPSSKVLPDKL</sequence>
<name>A0AA39QL17_9AGAR</name>
<dbReference type="InterPro" id="IPR008266">
    <property type="entry name" value="Tyr_kinase_AS"/>
</dbReference>
<keyword evidence="2" id="KW-0808">Transferase</keyword>
<dbReference type="AlphaFoldDB" id="A0AA39QL17"/>
<feature type="domain" description="Protein kinase" evidence="1">
    <location>
        <begin position="1"/>
        <end position="216"/>
    </location>
</feature>
<dbReference type="EMBL" id="JAUEPU010000003">
    <property type="protein sequence ID" value="KAK0503781.1"/>
    <property type="molecule type" value="Genomic_DNA"/>
</dbReference>